<accession>A0A4R3YBC6</accession>
<evidence type="ECO:0000313" key="3">
    <source>
        <dbReference type="Proteomes" id="UP000294619"/>
    </source>
</evidence>
<dbReference type="Proteomes" id="UP000294619">
    <property type="component" value="Unassembled WGS sequence"/>
</dbReference>
<dbReference type="Proteomes" id="UP000305526">
    <property type="component" value="Unassembled WGS sequence"/>
</dbReference>
<comment type="caution">
    <text evidence="1">The sequence shown here is derived from an EMBL/GenBank/DDBJ whole genome shotgun (WGS) entry which is preliminary data.</text>
</comment>
<evidence type="ECO:0000313" key="1">
    <source>
        <dbReference type="EMBL" id="TCV89250.1"/>
    </source>
</evidence>
<dbReference type="AlphaFoldDB" id="A0A4R3YBC6"/>
<reference evidence="2 4" key="2">
    <citation type="submission" date="2019-05" db="EMBL/GenBank/DDBJ databases">
        <title>Pasteurellaceae isolates from reptiles.</title>
        <authorList>
            <person name="Bojesen A.M."/>
            <person name="Lund E."/>
        </authorList>
    </citation>
    <scope>NUCLEOTIDE SEQUENCE [LARGE SCALE GENOMIC DNA]</scope>
    <source>
        <strain evidence="2 4">ELNT2x</strain>
    </source>
</reference>
<dbReference type="EMBL" id="SMCP01000002">
    <property type="protein sequence ID" value="TCV89250.1"/>
    <property type="molecule type" value="Genomic_DNA"/>
</dbReference>
<dbReference type="EMBL" id="VDGV01000009">
    <property type="protein sequence ID" value="TNG93310.1"/>
    <property type="molecule type" value="Genomic_DNA"/>
</dbReference>
<protein>
    <submittedName>
        <fullName evidence="2">FMN reductase</fullName>
    </submittedName>
</protein>
<dbReference type="RefSeq" id="WP_132965025.1">
    <property type="nucleotide sequence ID" value="NZ_LEKL01000019.1"/>
</dbReference>
<evidence type="ECO:0000313" key="2">
    <source>
        <dbReference type="EMBL" id="TNG93310.1"/>
    </source>
</evidence>
<keyword evidence="4" id="KW-1185">Reference proteome</keyword>
<name>A0A4R3YBC6_9PAST</name>
<reference evidence="1 3" key="1">
    <citation type="submission" date="2019-03" db="EMBL/GenBank/DDBJ databases">
        <title>Genomic Encyclopedia of Type Strains, Phase IV (KMG-IV): sequencing the most valuable type-strain genomes for metagenomic binning, comparative biology and taxonomic classification.</title>
        <authorList>
            <person name="Goeker M."/>
        </authorList>
    </citation>
    <scope>NUCLEOTIDE SEQUENCE [LARGE SCALE GENOMIC DNA]</scope>
    <source>
        <strain evidence="1 3">DSM 28140</strain>
    </source>
</reference>
<organism evidence="1 3">
    <name type="scientific">Testudinibacter aquarius</name>
    <dbReference type="NCBI Taxonomy" id="1524974"/>
    <lineage>
        <taxon>Bacteria</taxon>
        <taxon>Pseudomonadati</taxon>
        <taxon>Pseudomonadota</taxon>
        <taxon>Gammaproteobacteria</taxon>
        <taxon>Pasteurellales</taxon>
        <taxon>Pasteurellaceae</taxon>
        <taxon>Testudinibacter</taxon>
    </lineage>
</organism>
<evidence type="ECO:0000313" key="4">
    <source>
        <dbReference type="Proteomes" id="UP000305526"/>
    </source>
</evidence>
<gene>
    <name evidence="1" type="ORF">EDC16_102127</name>
    <name evidence="2" type="ORF">FHQ21_01610</name>
</gene>
<sequence length="100" mass="10933">MAMNDALADGSVDIVGMAKPYAVMPDVANKLLNGSVQKVATPPVRTGVKMIDQKVGGFLELYWYTKQLHLLGSGLPPQPGYSAWKTLWAILKDGFRKERA</sequence>
<proteinExistence type="predicted"/>